<keyword evidence="1" id="KW-0808">Transferase</keyword>
<proteinExistence type="predicted"/>
<evidence type="ECO:0000313" key="2">
    <source>
        <dbReference type="Proteomes" id="UP001566476"/>
    </source>
</evidence>
<dbReference type="InterPro" id="IPR027417">
    <property type="entry name" value="P-loop_NTPase"/>
</dbReference>
<reference evidence="1 2" key="1">
    <citation type="submission" date="2024-07" db="EMBL/GenBank/DDBJ databases">
        <authorList>
            <person name="Thanompreechachai J."/>
            <person name="Duangmal K."/>
        </authorList>
    </citation>
    <scope>NUCLEOTIDE SEQUENCE [LARGE SCALE GENOMIC DNA]</scope>
    <source>
        <strain evidence="1 2">TBRC 1896</strain>
    </source>
</reference>
<keyword evidence="2" id="KW-1185">Reference proteome</keyword>
<dbReference type="GO" id="GO:0016301">
    <property type="term" value="F:kinase activity"/>
    <property type="evidence" value="ECO:0007669"/>
    <property type="project" value="UniProtKB-KW"/>
</dbReference>
<name>A0ABV4I003_9ACTN</name>
<dbReference type="NCBIfam" id="NF006743">
    <property type="entry name" value="PRK09270.1-2"/>
    <property type="match status" value="1"/>
</dbReference>
<evidence type="ECO:0000313" key="1">
    <source>
        <dbReference type="EMBL" id="MEZ0491038.1"/>
    </source>
</evidence>
<dbReference type="RefSeq" id="WP_370717068.1">
    <property type="nucleotide sequence ID" value="NZ_JBGGTQ010000001.1"/>
</dbReference>
<dbReference type="SUPFAM" id="SSF52540">
    <property type="entry name" value="P-loop containing nucleoside triphosphate hydrolases"/>
    <property type="match status" value="1"/>
</dbReference>
<dbReference type="PANTHER" id="PTHR10285">
    <property type="entry name" value="URIDINE KINASE"/>
    <property type="match status" value="1"/>
</dbReference>
<protein>
    <submittedName>
        <fullName evidence="1">Nucleoside/nucleotide kinase family protein</fullName>
    </submittedName>
</protein>
<dbReference type="EMBL" id="JBGGTQ010000001">
    <property type="protein sequence ID" value="MEZ0491038.1"/>
    <property type="molecule type" value="Genomic_DNA"/>
</dbReference>
<sequence length="207" mass="22227">MTDPSYDVLLDRARTLTTGPRRVLGLVGPPGAGKSTLAARLVGDLGPELAALVPMDGFHYADRVLDALGRRERKGAPDTFDAGGYVALLRRLRSGAEDVVHAPEFRRDLDEPVGSALPVPREVPLVVTEGNYLLLREGPWAALEGLLDETWYVAPDERLRLDRLVARHEAFGRTPEQARAWALGSDGANAAVVAAGAHRADLVVDPG</sequence>
<gene>
    <name evidence="1" type="ORF">AB2L28_02155</name>
</gene>
<comment type="caution">
    <text evidence="1">The sequence shown here is derived from an EMBL/GenBank/DDBJ whole genome shotgun (WGS) entry which is preliminary data.</text>
</comment>
<dbReference type="Gene3D" id="3.40.50.300">
    <property type="entry name" value="P-loop containing nucleotide triphosphate hydrolases"/>
    <property type="match status" value="2"/>
</dbReference>
<organism evidence="1 2">
    <name type="scientific">Kineococcus mangrovi</name>
    <dbReference type="NCBI Taxonomy" id="1660183"/>
    <lineage>
        <taxon>Bacteria</taxon>
        <taxon>Bacillati</taxon>
        <taxon>Actinomycetota</taxon>
        <taxon>Actinomycetes</taxon>
        <taxon>Kineosporiales</taxon>
        <taxon>Kineosporiaceae</taxon>
        <taxon>Kineococcus</taxon>
    </lineage>
</organism>
<keyword evidence="1" id="KW-0418">Kinase</keyword>
<accession>A0ABV4I003</accession>
<dbReference type="Proteomes" id="UP001566476">
    <property type="component" value="Unassembled WGS sequence"/>
</dbReference>